<evidence type="ECO:0000256" key="8">
    <source>
        <dbReference type="ARBA" id="ARBA00023098"/>
    </source>
</evidence>
<accession>A0A388JX90</accession>
<dbReference type="GO" id="GO:0016743">
    <property type="term" value="F:carboxyl- or carbamoyltransferase activity"/>
    <property type="evidence" value="ECO:0007669"/>
    <property type="project" value="InterPro"/>
</dbReference>
<dbReference type="GO" id="GO:0006633">
    <property type="term" value="P:fatty acid biosynthetic process"/>
    <property type="evidence" value="ECO:0007669"/>
    <property type="project" value="UniProtKB-KW"/>
</dbReference>
<keyword evidence="14" id="KW-1185">Reference proteome</keyword>
<dbReference type="STRING" id="69332.A0A388JX90"/>
<dbReference type="UniPathway" id="UPA00655">
    <property type="reaction ID" value="UER00711"/>
</dbReference>
<dbReference type="OrthoDB" id="196847at2759"/>
<dbReference type="PANTHER" id="PTHR42853:SF3">
    <property type="entry name" value="ACETYL-COENZYME A CARBOXYLASE CARBOXYL TRANSFERASE SUBUNIT ALPHA, CHLOROPLASTIC"/>
    <property type="match status" value="1"/>
</dbReference>
<keyword evidence="7" id="KW-0067">ATP-binding</keyword>
<dbReference type="PROSITE" id="PS50989">
    <property type="entry name" value="COA_CT_CTER"/>
    <property type="match status" value="1"/>
</dbReference>
<keyword evidence="5" id="KW-0547">Nucleotide-binding</keyword>
<dbReference type="PANTHER" id="PTHR42853">
    <property type="entry name" value="ACETYL-COENZYME A CARBOXYLASE CARBOXYL TRANSFERASE SUBUNIT ALPHA"/>
    <property type="match status" value="1"/>
</dbReference>
<evidence type="ECO:0000313" key="13">
    <source>
        <dbReference type="EMBL" id="GBG62388.1"/>
    </source>
</evidence>
<sequence length="563" mass="60734">MAAMAAVAGCLTGSLSPGLQAAKVSSSESDYGVGNSGAAPSCSSSVSSSLVRSPSRDAAAHGRQVCFHRSFRREMSGTRLALGGVKKRSGGCGASRDRLSTGGPVHSVRTERGRRGLGGVAIAMAKKPKRDPDYPWPDKFQGAKPGFLSFLSKFKPVSGAKGKPLMLPFEKPLIELEQKIVEVREIAKKTGMDFSTQLLDLEAKYEQLRREIYLRLTPVQRLSVARHPNRPTFLDHVLNITDKWVELHGDRGGFDDPALVCGIGKMENMSFMFMGHQKGRNTKENIHRNFGMPTPNGYRKALRLMRHAAHHGFPILTFIDTPGAYAGVSAEELGQGEAIAHNLREMFGLKVPVITTVIGEGGSGGALAIGCCNKMLMLENAVYYTGGSGGALAIGCCNKMLMLENAVYYVASPEACAAILWKDATAAPKATEALRITGKELQQLNVVDEVIPEPLGGAHADPVLTSNNIKQTILRHMDDLLKMSGDELMKQRLAKFRQMGAYKEVEEVEPRKTRNMKPADIPVQDHIRTKVVVPSVDGVVVKSAAVADVNSVPVNSTAAHLVN</sequence>
<dbReference type="OMA" id="MRHADKF"/>
<evidence type="ECO:0000259" key="12">
    <source>
        <dbReference type="PROSITE" id="PS50989"/>
    </source>
</evidence>
<dbReference type="InterPro" id="IPR001095">
    <property type="entry name" value="Acetyl_CoA_COase_a_su"/>
</dbReference>
<dbReference type="Gene3D" id="3.90.226.10">
    <property type="entry name" value="2-enoyl-CoA Hydratase, Chain A, domain 1"/>
    <property type="match status" value="2"/>
</dbReference>
<dbReference type="GO" id="GO:0003989">
    <property type="term" value="F:acetyl-CoA carboxylase activity"/>
    <property type="evidence" value="ECO:0007669"/>
    <property type="project" value="InterPro"/>
</dbReference>
<dbReference type="Gramene" id="GBG62388">
    <property type="protein sequence ID" value="GBG62388"/>
    <property type="gene ID" value="CBR_g30342"/>
</dbReference>
<keyword evidence="4" id="KW-0808">Transferase</keyword>
<dbReference type="Proteomes" id="UP000265515">
    <property type="component" value="Unassembled WGS sequence"/>
</dbReference>
<dbReference type="GO" id="GO:0005524">
    <property type="term" value="F:ATP binding"/>
    <property type="evidence" value="ECO:0007669"/>
    <property type="project" value="UniProtKB-KW"/>
</dbReference>
<protein>
    <recommendedName>
        <fullName evidence="2">acetyl-CoA carboxytransferase</fullName>
        <ecNumber evidence="2">2.1.3.15</ecNumber>
    </recommendedName>
</protein>
<dbReference type="AlphaFoldDB" id="A0A388JX90"/>
<dbReference type="Pfam" id="PF03255">
    <property type="entry name" value="ACCA"/>
    <property type="match status" value="2"/>
</dbReference>
<evidence type="ECO:0000256" key="6">
    <source>
        <dbReference type="ARBA" id="ARBA00022832"/>
    </source>
</evidence>
<evidence type="ECO:0000256" key="2">
    <source>
        <dbReference type="ARBA" id="ARBA00011883"/>
    </source>
</evidence>
<comment type="caution">
    <text evidence="13">The sequence shown here is derived from an EMBL/GenBank/DDBJ whole genome shotgun (WGS) entry which is preliminary data.</text>
</comment>
<feature type="compositionally biased region" description="Low complexity" evidence="11">
    <location>
        <begin position="36"/>
        <end position="53"/>
    </location>
</feature>
<dbReference type="SUPFAM" id="SSF52096">
    <property type="entry name" value="ClpP/crotonase"/>
    <property type="match status" value="2"/>
</dbReference>
<feature type="region of interest" description="Disordered" evidence="11">
    <location>
        <begin position="86"/>
        <end position="111"/>
    </location>
</feature>
<evidence type="ECO:0000256" key="10">
    <source>
        <dbReference type="ARBA" id="ARBA00049152"/>
    </source>
</evidence>
<keyword evidence="6" id="KW-0276">Fatty acid metabolism</keyword>
<dbReference type="GO" id="GO:0009317">
    <property type="term" value="C:acetyl-CoA carboxylase complex"/>
    <property type="evidence" value="ECO:0007669"/>
    <property type="project" value="InterPro"/>
</dbReference>
<evidence type="ECO:0000256" key="1">
    <source>
        <dbReference type="ARBA" id="ARBA00004956"/>
    </source>
</evidence>
<dbReference type="PRINTS" id="PR01069">
    <property type="entry name" value="ACCCTRFRASEA"/>
</dbReference>
<organism evidence="13 14">
    <name type="scientific">Chara braunii</name>
    <name type="common">Braun's stonewort</name>
    <dbReference type="NCBI Taxonomy" id="69332"/>
    <lineage>
        <taxon>Eukaryota</taxon>
        <taxon>Viridiplantae</taxon>
        <taxon>Streptophyta</taxon>
        <taxon>Charophyceae</taxon>
        <taxon>Charales</taxon>
        <taxon>Characeae</taxon>
        <taxon>Chara</taxon>
    </lineage>
</organism>
<comment type="catalytic activity">
    <reaction evidence="10">
        <text>N(6)-carboxybiotinyl-L-lysyl-[protein] + acetyl-CoA = N(6)-biotinyl-L-lysyl-[protein] + malonyl-CoA</text>
        <dbReference type="Rhea" id="RHEA:54728"/>
        <dbReference type="Rhea" id="RHEA-COMP:10505"/>
        <dbReference type="Rhea" id="RHEA-COMP:10506"/>
        <dbReference type="ChEBI" id="CHEBI:57288"/>
        <dbReference type="ChEBI" id="CHEBI:57384"/>
        <dbReference type="ChEBI" id="CHEBI:83144"/>
        <dbReference type="ChEBI" id="CHEBI:83145"/>
        <dbReference type="EC" id="2.1.3.15"/>
    </reaction>
</comment>
<name>A0A388JX90_CHABU</name>
<dbReference type="HAMAP" id="MF_00823">
    <property type="entry name" value="AcetylCoA_CT_alpha"/>
    <property type="match status" value="1"/>
</dbReference>
<keyword evidence="8" id="KW-0443">Lipid metabolism</keyword>
<comment type="pathway">
    <text evidence="1">Lipid metabolism; malonyl-CoA biosynthesis; malonyl-CoA from acetyl-CoA: step 1/1.</text>
</comment>
<dbReference type="EC" id="2.1.3.15" evidence="2"/>
<evidence type="ECO:0000256" key="11">
    <source>
        <dbReference type="SAM" id="MobiDB-lite"/>
    </source>
</evidence>
<dbReference type="InterPro" id="IPR011763">
    <property type="entry name" value="COA_CT_C"/>
</dbReference>
<keyword evidence="9" id="KW-0275">Fatty acid biosynthesis</keyword>
<feature type="region of interest" description="Disordered" evidence="11">
    <location>
        <begin position="24"/>
        <end position="55"/>
    </location>
</feature>
<evidence type="ECO:0000256" key="7">
    <source>
        <dbReference type="ARBA" id="ARBA00022840"/>
    </source>
</evidence>
<evidence type="ECO:0000313" key="14">
    <source>
        <dbReference type="Proteomes" id="UP000265515"/>
    </source>
</evidence>
<dbReference type="EMBL" id="BFEA01000028">
    <property type="protein sequence ID" value="GBG62388.1"/>
    <property type="molecule type" value="Genomic_DNA"/>
</dbReference>
<feature type="domain" description="CoA carboxyltransferase C-terminal" evidence="12">
    <location>
        <begin position="200"/>
        <end position="479"/>
    </location>
</feature>
<evidence type="ECO:0000256" key="5">
    <source>
        <dbReference type="ARBA" id="ARBA00022741"/>
    </source>
</evidence>
<dbReference type="InterPro" id="IPR029045">
    <property type="entry name" value="ClpP/crotonase-like_dom_sf"/>
</dbReference>
<gene>
    <name evidence="13" type="ORF">CBR_g30342</name>
</gene>
<evidence type="ECO:0000256" key="9">
    <source>
        <dbReference type="ARBA" id="ARBA00023160"/>
    </source>
</evidence>
<keyword evidence="3" id="KW-0444">Lipid biosynthesis</keyword>
<evidence type="ECO:0000256" key="4">
    <source>
        <dbReference type="ARBA" id="ARBA00022679"/>
    </source>
</evidence>
<proteinExistence type="inferred from homology"/>
<dbReference type="GO" id="GO:2001295">
    <property type="term" value="P:malonyl-CoA biosynthetic process"/>
    <property type="evidence" value="ECO:0007669"/>
    <property type="project" value="UniProtKB-UniPathway"/>
</dbReference>
<evidence type="ECO:0000256" key="3">
    <source>
        <dbReference type="ARBA" id="ARBA00022516"/>
    </source>
</evidence>
<reference evidence="13 14" key="1">
    <citation type="journal article" date="2018" name="Cell">
        <title>The Chara Genome: Secondary Complexity and Implications for Plant Terrestrialization.</title>
        <authorList>
            <person name="Nishiyama T."/>
            <person name="Sakayama H."/>
            <person name="Vries J.D."/>
            <person name="Buschmann H."/>
            <person name="Saint-Marcoux D."/>
            <person name="Ullrich K.K."/>
            <person name="Haas F.B."/>
            <person name="Vanderstraeten L."/>
            <person name="Becker D."/>
            <person name="Lang D."/>
            <person name="Vosolsobe S."/>
            <person name="Rombauts S."/>
            <person name="Wilhelmsson P.K.I."/>
            <person name="Janitza P."/>
            <person name="Kern R."/>
            <person name="Heyl A."/>
            <person name="Rumpler F."/>
            <person name="Villalobos L.I.A.C."/>
            <person name="Clay J.M."/>
            <person name="Skokan R."/>
            <person name="Toyoda A."/>
            <person name="Suzuki Y."/>
            <person name="Kagoshima H."/>
            <person name="Schijlen E."/>
            <person name="Tajeshwar N."/>
            <person name="Catarino B."/>
            <person name="Hetherington A.J."/>
            <person name="Saltykova A."/>
            <person name="Bonnot C."/>
            <person name="Breuninger H."/>
            <person name="Symeonidi A."/>
            <person name="Radhakrishnan G.V."/>
            <person name="Van Nieuwerburgh F."/>
            <person name="Deforce D."/>
            <person name="Chang C."/>
            <person name="Karol K.G."/>
            <person name="Hedrich R."/>
            <person name="Ulvskov P."/>
            <person name="Glockner G."/>
            <person name="Delwiche C.F."/>
            <person name="Petrasek J."/>
            <person name="Van de Peer Y."/>
            <person name="Friml J."/>
            <person name="Beilby M."/>
            <person name="Dolan L."/>
            <person name="Kohara Y."/>
            <person name="Sugano S."/>
            <person name="Fujiyama A."/>
            <person name="Delaux P.-M."/>
            <person name="Quint M."/>
            <person name="TheiBen G."/>
            <person name="Hagemann M."/>
            <person name="Harholt J."/>
            <person name="Dunand C."/>
            <person name="Zachgo S."/>
            <person name="Langdale J."/>
            <person name="Maumus F."/>
            <person name="Straeten D.V.D."/>
            <person name="Gould S.B."/>
            <person name="Rensing S.A."/>
        </authorList>
    </citation>
    <scope>NUCLEOTIDE SEQUENCE [LARGE SCALE GENOMIC DNA]</scope>
    <source>
        <strain evidence="13 14">S276</strain>
    </source>
</reference>